<keyword evidence="3" id="KW-1185">Reference proteome</keyword>
<comment type="caution">
    <text evidence="2">The sequence shown here is derived from an EMBL/GenBank/DDBJ whole genome shotgun (WGS) entry which is preliminary data.</text>
</comment>
<evidence type="ECO:0008006" key="4">
    <source>
        <dbReference type="Google" id="ProtNLM"/>
    </source>
</evidence>
<dbReference type="AlphaFoldDB" id="A0A813F805"/>
<evidence type="ECO:0000256" key="1">
    <source>
        <dbReference type="SAM" id="MobiDB-lite"/>
    </source>
</evidence>
<name>A0A813F805_POLGL</name>
<gene>
    <name evidence="2" type="ORF">PGLA1383_LOCUS28168</name>
</gene>
<proteinExistence type="predicted"/>
<dbReference type="Proteomes" id="UP000654075">
    <property type="component" value="Unassembled WGS sequence"/>
</dbReference>
<feature type="region of interest" description="Disordered" evidence="1">
    <location>
        <begin position="1"/>
        <end position="28"/>
    </location>
</feature>
<protein>
    <recommendedName>
        <fullName evidence="4">Nucleoplasmin-like domain-containing protein</fullName>
    </recommendedName>
</protein>
<sequence length="110" mass="11178">MAQQHWQRVVSAKTPASFGGGSDATSGSRLELRGVCLSVGGDGAGPTIFCSVAGGPAFAVARPSHARPYCQVRLQLDAEAGEAKFTCVGQGQVLVVGVTTSLALDDDDKG</sequence>
<evidence type="ECO:0000313" key="2">
    <source>
        <dbReference type="EMBL" id="CAE8610342.1"/>
    </source>
</evidence>
<evidence type="ECO:0000313" key="3">
    <source>
        <dbReference type="Proteomes" id="UP000654075"/>
    </source>
</evidence>
<accession>A0A813F805</accession>
<dbReference type="EMBL" id="CAJNNV010024636">
    <property type="protein sequence ID" value="CAE8610342.1"/>
    <property type="molecule type" value="Genomic_DNA"/>
</dbReference>
<feature type="non-terminal residue" evidence="2">
    <location>
        <position position="1"/>
    </location>
</feature>
<reference evidence="2" key="1">
    <citation type="submission" date="2021-02" db="EMBL/GenBank/DDBJ databases">
        <authorList>
            <person name="Dougan E. K."/>
            <person name="Rhodes N."/>
            <person name="Thang M."/>
            <person name="Chan C."/>
        </authorList>
    </citation>
    <scope>NUCLEOTIDE SEQUENCE</scope>
</reference>
<organism evidence="2 3">
    <name type="scientific">Polarella glacialis</name>
    <name type="common">Dinoflagellate</name>
    <dbReference type="NCBI Taxonomy" id="89957"/>
    <lineage>
        <taxon>Eukaryota</taxon>
        <taxon>Sar</taxon>
        <taxon>Alveolata</taxon>
        <taxon>Dinophyceae</taxon>
        <taxon>Suessiales</taxon>
        <taxon>Suessiaceae</taxon>
        <taxon>Polarella</taxon>
    </lineage>
</organism>